<dbReference type="AlphaFoldDB" id="A0A9W8MA28"/>
<gene>
    <name evidence="1" type="ORF">H1R20_g14236</name>
</gene>
<sequence length="59" mass="6815">MSALLGKAGKKLFENHLENYAPADPLYEFYTDEQGRQKRRKACHHFTFLTGDLITDGRN</sequence>
<organism evidence="1 2">
    <name type="scientific">Candolleomyces eurysporus</name>
    <dbReference type="NCBI Taxonomy" id="2828524"/>
    <lineage>
        <taxon>Eukaryota</taxon>
        <taxon>Fungi</taxon>
        <taxon>Dikarya</taxon>
        <taxon>Basidiomycota</taxon>
        <taxon>Agaricomycotina</taxon>
        <taxon>Agaricomycetes</taxon>
        <taxon>Agaricomycetidae</taxon>
        <taxon>Agaricales</taxon>
        <taxon>Agaricineae</taxon>
        <taxon>Psathyrellaceae</taxon>
        <taxon>Candolleomyces</taxon>
    </lineage>
</organism>
<protein>
    <submittedName>
        <fullName evidence="1">Uncharacterized protein</fullName>
    </submittedName>
</protein>
<name>A0A9W8MA28_9AGAR</name>
<comment type="caution">
    <text evidence="1">The sequence shown here is derived from an EMBL/GenBank/DDBJ whole genome shotgun (WGS) entry which is preliminary data.</text>
</comment>
<evidence type="ECO:0000313" key="1">
    <source>
        <dbReference type="EMBL" id="KAJ2922851.1"/>
    </source>
</evidence>
<dbReference type="Proteomes" id="UP001140091">
    <property type="component" value="Unassembled WGS sequence"/>
</dbReference>
<feature type="non-terminal residue" evidence="1">
    <location>
        <position position="59"/>
    </location>
</feature>
<keyword evidence="2" id="KW-1185">Reference proteome</keyword>
<reference evidence="1" key="1">
    <citation type="submission" date="2022-06" db="EMBL/GenBank/DDBJ databases">
        <title>Genome Sequence of Candolleomyces eurysporus.</title>
        <authorList>
            <person name="Buettner E."/>
        </authorList>
    </citation>
    <scope>NUCLEOTIDE SEQUENCE</scope>
    <source>
        <strain evidence="1">VTCC 930004</strain>
    </source>
</reference>
<accession>A0A9W8MA28</accession>
<proteinExistence type="predicted"/>
<dbReference type="OrthoDB" id="2103474at2759"/>
<dbReference type="EMBL" id="JANBPK010001474">
    <property type="protein sequence ID" value="KAJ2922851.1"/>
    <property type="molecule type" value="Genomic_DNA"/>
</dbReference>
<evidence type="ECO:0000313" key="2">
    <source>
        <dbReference type="Proteomes" id="UP001140091"/>
    </source>
</evidence>